<protein>
    <submittedName>
        <fullName evidence="2">Uncharacterized protein</fullName>
    </submittedName>
</protein>
<reference evidence="3" key="1">
    <citation type="journal article" date="2019" name="Int. J. Syst. Evol. Microbiol.">
        <title>The Global Catalogue of Microorganisms (GCM) 10K type strain sequencing project: providing services to taxonomists for standard genome sequencing and annotation.</title>
        <authorList>
            <consortium name="The Broad Institute Genomics Platform"/>
            <consortium name="The Broad Institute Genome Sequencing Center for Infectious Disease"/>
            <person name="Wu L."/>
            <person name="Ma J."/>
        </authorList>
    </citation>
    <scope>NUCLEOTIDE SEQUENCE [LARGE SCALE GENOMIC DNA]</scope>
    <source>
        <strain evidence="3">JCM 17695</strain>
    </source>
</reference>
<proteinExistence type="predicted"/>
<name>A0ABW2TNF1_9PSEU</name>
<comment type="caution">
    <text evidence="2">The sequence shown here is derived from an EMBL/GenBank/DDBJ whole genome shotgun (WGS) entry which is preliminary data.</text>
</comment>
<evidence type="ECO:0000313" key="3">
    <source>
        <dbReference type="Proteomes" id="UP001596512"/>
    </source>
</evidence>
<gene>
    <name evidence="2" type="ORF">ACFQV2_19270</name>
</gene>
<sequence length="48" mass="5313">MKWWEAPSTRRSPSRVTATRSRVTSVGPSPVTRSRTHHTSPPAGVRSL</sequence>
<accession>A0ABW2TNF1</accession>
<organism evidence="2 3">
    <name type="scientific">Actinokineospora soli</name>
    <dbReference type="NCBI Taxonomy" id="1048753"/>
    <lineage>
        <taxon>Bacteria</taxon>
        <taxon>Bacillati</taxon>
        <taxon>Actinomycetota</taxon>
        <taxon>Actinomycetes</taxon>
        <taxon>Pseudonocardiales</taxon>
        <taxon>Pseudonocardiaceae</taxon>
        <taxon>Actinokineospora</taxon>
    </lineage>
</organism>
<evidence type="ECO:0000256" key="1">
    <source>
        <dbReference type="SAM" id="MobiDB-lite"/>
    </source>
</evidence>
<evidence type="ECO:0000313" key="2">
    <source>
        <dbReference type="EMBL" id="MFC7615320.1"/>
    </source>
</evidence>
<feature type="compositionally biased region" description="Polar residues" evidence="1">
    <location>
        <begin position="9"/>
        <end position="33"/>
    </location>
</feature>
<keyword evidence="3" id="KW-1185">Reference proteome</keyword>
<dbReference type="EMBL" id="JBHTEY010000004">
    <property type="protein sequence ID" value="MFC7615320.1"/>
    <property type="molecule type" value="Genomic_DNA"/>
</dbReference>
<dbReference type="Proteomes" id="UP001596512">
    <property type="component" value="Unassembled WGS sequence"/>
</dbReference>
<feature type="region of interest" description="Disordered" evidence="1">
    <location>
        <begin position="1"/>
        <end position="48"/>
    </location>
</feature>